<proteinExistence type="predicted"/>
<gene>
    <name evidence="2" type="ORF">K4G66_01730</name>
</gene>
<sequence length="194" mass="22549">MEEKILEYIAKYVPLTAEEQASILKDVPYKTFKKGTYILKQGQISKECYFNIQGLVRQYELIEGEEKTTYFYSEGEAIVAFESAAKEIPCQYNWVCEEDTVLVIGRIDGIEDAYNRNPKLEVMSKLFIGQEFGKYQDLSSSLITLSPEQRYLRLLEKRPDLLNRVAQYHIASYLGIKPETLSRIRKRIIAKKQP</sequence>
<feature type="domain" description="Cyclic nucleotide-binding" evidence="1">
    <location>
        <begin position="11"/>
        <end position="76"/>
    </location>
</feature>
<dbReference type="InterPro" id="IPR014710">
    <property type="entry name" value="RmlC-like_jellyroll"/>
</dbReference>
<dbReference type="InterPro" id="IPR018490">
    <property type="entry name" value="cNMP-bd_dom_sf"/>
</dbReference>
<dbReference type="InterPro" id="IPR000595">
    <property type="entry name" value="cNMP-bd_dom"/>
</dbReference>
<dbReference type="Pfam" id="PF00027">
    <property type="entry name" value="cNMP_binding"/>
    <property type="match status" value="1"/>
</dbReference>
<name>A0AA49GQ15_9BACT</name>
<dbReference type="AlphaFoldDB" id="A0AA49GQ15"/>
<reference evidence="2" key="1">
    <citation type="journal article" date="2023" name="Comput. Struct. Biotechnol. J.">
        <title>Discovery of a novel marine Bacteroidetes with a rich repertoire of carbohydrate-active enzymes.</title>
        <authorList>
            <person name="Chen B."/>
            <person name="Liu G."/>
            <person name="Chen Q."/>
            <person name="Wang H."/>
            <person name="Liu L."/>
            <person name="Tang K."/>
        </authorList>
    </citation>
    <scope>NUCLEOTIDE SEQUENCE</scope>
    <source>
        <strain evidence="2">TK19036</strain>
    </source>
</reference>
<dbReference type="CDD" id="cd00038">
    <property type="entry name" value="CAP_ED"/>
    <property type="match status" value="1"/>
</dbReference>
<accession>A0AA49GQ15</accession>
<reference evidence="2" key="2">
    <citation type="journal article" date="2024" name="Antonie Van Leeuwenhoek">
        <title>Roseihalotalea indica gen. nov., sp. nov., a halophilic Bacteroidetes from mesopelagic Southwest Indian Ocean with higher carbohydrate metabolic potential.</title>
        <authorList>
            <person name="Chen B."/>
            <person name="Zhang M."/>
            <person name="Lin D."/>
            <person name="Ye J."/>
            <person name="Tang K."/>
        </authorList>
    </citation>
    <scope>NUCLEOTIDE SEQUENCE</scope>
    <source>
        <strain evidence="2">TK19036</strain>
    </source>
</reference>
<protein>
    <submittedName>
        <fullName evidence="2">Crp/Fnr family transcriptional regulator</fullName>
    </submittedName>
</protein>
<organism evidence="2">
    <name type="scientific">Roseihalotalea indica</name>
    <dbReference type="NCBI Taxonomy" id="2867963"/>
    <lineage>
        <taxon>Bacteria</taxon>
        <taxon>Pseudomonadati</taxon>
        <taxon>Bacteroidota</taxon>
        <taxon>Cytophagia</taxon>
        <taxon>Cytophagales</taxon>
        <taxon>Catalimonadaceae</taxon>
        <taxon>Roseihalotalea</taxon>
    </lineage>
</organism>
<evidence type="ECO:0000313" key="2">
    <source>
        <dbReference type="EMBL" id="WKN37428.1"/>
    </source>
</evidence>
<dbReference type="Gene3D" id="2.60.120.10">
    <property type="entry name" value="Jelly Rolls"/>
    <property type="match status" value="1"/>
</dbReference>
<dbReference type="SUPFAM" id="SSF51206">
    <property type="entry name" value="cAMP-binding domain-like"/>
    <property type="match status" value="1"/>
</dbReference>
<dbReference type="PROSITE" id="PS50042">
    <property type="entry name" value="CNMP_BINDING_3"/>
    <property type="match status" value="1"/>
</dbReference>
<evidence type="ECO:0000259" key="1">
    <source>
        <dbReference type="PROSITE" id="PS50042"/>
    </source>
</evidence>
<dbReference type="EMBL" id="CP120682">
    <property type="protein sequence ID" value="WKN37428.1"/>
    <property type="molecule type" value="Genomic_DNA"/>
</dbReference>